<dbReference type="EMBL" id="AAAGSE010000040">
    <property type="protein sequence ID" value="EAC0789312.1"/>
    <property type="molecule type" value="Genomic_DNA"/>
</dbReference>
<feature type="non-terminal residue" evidence="1">
    <location>
        <position position="262"/>
    </location>
</feature>
<gene>
    <name evidence="1" type="ORF">D6K54_21710</name>
</gene>
<sequence length="262" mass="28788">MGKLTELERWEDDVYQIETSDPVLGGPDGVSNRPQKQLANRTQWLKKQIEQANNDLADHIRSRNHPDATLTDKGFVRLYSGVTSLDETMAATPKAVKIAMDNANERLAKARNLSDLQSVPQALQALTIATTKKAVEDTQIGLDRQPVMLISTADDLSNLPAGARRFARNNTGVTVLPTGNNCYIEVVAKRDSQNGGCVKVVDHDNPGNAWTGIRNNVPADAGFTWVQQYNESHRPPQQEMPDALIRGNNLSDLTDPPKAVQN</sequence>
<name>A0A3Z6QQQ3_SALEB</name>
<dbReference type="GO" id="GO:0046718">
    <property type="term" value="P:symbiont entry into host cell"/>
    <property type="evidence" value="ECO:0007669"/>
    <property type="project" value="InterPro"/>
</dbReference>
<proteinExistence type="predicted"/>
<organism evidence="1">
    <name type="scientific">Salmonella enterica subsp. enterica serovar Java</name>
    <dbReference type="NCBI Taxonomy" id="224729"/>
    <lineage>
        <taxon>Bacteria</taxon>
        <taxon>Pseudomonadati</taxon>
        <taxon>Pseudomonadota</taxon>
        <taxon>Gammaproteobacteria</taxon>
        <taxon>Enterobacterales</taxon>
        <taxon>Enterobacteriaceae</taxon>
        <taxon>Salmonella</taxon>
    </lineage>
</organism>
<dbReference type="GO" id="GO:0019062">
    <property type="term" value="P:virion attachment to host cell"/>
    <property type="evidence" value="ECO:0007669"/>
    <property type="project" value="InterPro"/>
</dbReference>
<accession>A0A3Z6QQQ3</accession>
<protein>
    <recommendedName>
        <fullName evidence="2">Phage tail protein</fullName>
    </recommendedName>
</protein>
<dbReference type="Proteomes" id="UP000839631">
    <property type="component" value="Unassembled WGS sequence"/>
</dbReference>
<dbReference type="Pfam" id="PF03406">
    <property type="entry name" value="Phage_fiber_2"/>
    <property type="match status" value="1"/>
</dbReference>
<evidence type="ECO:0000313" key="1">
    <source>
        <dbReference type="EMBL" id="EAC0789312.1"/>
    </source>
</evidence>
<dbReference type="InterPro" id="IPR005068">
    <property type="entry name" value="Phage_lambda_Stf-r2"/>
</dbReference>
<comment type="caution">
    <text evidence="1">The sequence shown here is derived from an EMBL/GenBank/DDBJ whole genome shotgun (WGS) entry which is preliminary data.</text>
</comment>
<dbReference type="AlphaFoldDB" id="A0A3Z6QQQ3"/>
<evidence type="ECO:0008006" key="2">
    <source>
        <dbReference type="Google" id="ProtNLM"/>
    </source>
</evidence>
<reference evidence="1" key="1">
    <citation type="submission" date="2018-09" db="EMBL/GenBank/DDBJ databases">
        <authorList>
            <person name="Ashton P.M."/>
            <person name="Dallman T."/>
            <person name="Nair S."/>
            <person name="De Pinna E."/>
            <person name="Peters T."/>
            <person name="Grant K."/>
        </authorList>
    </citation>
    <scope>NUCLEOTIDE SEQUENCE [LARGE SCALE GENOMIC DNA]</scope>
    <source>
        <strain evidence="1">412099</strain>
    </source>
</reference>